<comment type="catalytic activity">
    <reaction evidence="38">
        <text>UTP + 2 H2O = UMP + 2 phosphate + 2 H(+)</text>
        <dbReference type="Rhea" id="RHEA:64896"/>
        <dbReference type="ChEBI" id="CHEBI:15377"/>
        <dbReference type="ChEBI" id="CHEBI:15378"/>
        <dbReference type="ChEBI" id="CHEBI:43474"/>
        <dbReference type="ChEBI" id="CHEBI:46398"/>
        <dbReference type="ChEBI" id="CHEBI:57865"/>
    </reaction>
    <physiologicalReaction direction="left-to-right" evidence="38">
        <dbReference type="Rhea" id="RHEA:64897"/>
    </physiologicalReaction>
</comment>
<keyword evidence="15 46" id="KW-0472">Membrane</keyword>
<evidence type="ECO:0000256" key="14">
    <source>
        <dbReference type="ARBA" id="ARBA00022989"/>
    </source>
</evidence>
<dbReference type="GO" id="GO:0005901">
    <property type="term" value="C:caveola"/>
    <property type="evidence" value="ECO:0007669"/>
    <property type="project" value="UniProtKB-SubCell"/>
</dbReference>
<comment type="catalytic activity">
    <reaction evidence="39">
        <text>GTP + 2 H2O = GMP + 2 phosphate + 2 H(+)</text>
        <dbReference type="Rhea" id="RHEA:64904"/>
        <dbReference type="ChEBI" id="CHEBI:15377"/>
        <dbReference type="ChEBI" id="CHEBI:15378"/>
        <dbReference type="ChEBI" id="CHEBI:37565"/>
        <dbReference type="ChEBI" id="CHEBI:43474"/>
        <dbReference type="ChEBI" id="CHEBI:58115"/>
    </reaction>
    <physiologicalReaction direction="left-to-right" evidence="39">
        <dbReference type="Rhea" id="RHEA:64905"/>
    </physiologicalReaction>
</comment>
<dbReference type="InterPro" id="IPR000407">
    <property type="entry name" value="GDA1_CD39_NTPase"/>
</dbReference>
<comment type="catalytic activity">
    <reaction evidence="31">
        <text>IDP + H2O = IMP + phosphate + H(+)</text>
        <dbReference type="Rhea" id="RHEA:35207"/>
        <dbReference type="ChEBI" id="CHEBI:15377"/>
        <dbReference type="ChEBI" id="CHEBI:15378"/>
        <dbReference type="ChEBI" id="CHEBI:43474"/>
        <dbReference type="ChEBI" id="CHEBI:58053"/>
        <dbReference type="ChEBI" id="CHEBI:58280"/>
    </reaction>
    <physiologicalReaction direction="left-to-right" evidence="31">
        <dbReference type="Rhea" id="RHEA:35208"/>
    </physiologicalReaction>
</comment>
<organism evidence="47 48">
    <name type="scientific">Lepisosteus oculatus</name>
    <name type="common">Spotted gar</name>
    <dbReference type="NCBI Taxonomy" id="7918"/>
    <lineage>
        <taxon>Eukaryota</taxon>
        <taxon>Metazoa</taxon>
        <taxon>Chordata</taxon>
        <taxon>Craniata</taxon>
        <taxon>Vertebrata</taxon>
        <taxon>Euteleostomi</taxon>
        <taxon>Actinopterygii</taxon>
        <taxon>Neopterygii</taxon>
        <taxon>Holostei</taxon>
        <taxon>Semionotiformes</taxon>
        <taxon>Lepisosteidae</taxon>
        <taxon>Lepisosteus</taxon>
    </lineage>
</organism>
<evidence type="ECO:0000256" key="25">
    <source>
        <dbReference type="ARBA" id="ARBA00047297"/>
    </source>
</evidence>
<evidence type="ECO:0000313" key="47">
    <source>
        <dbReference type="Ensembl" id="ENSLOCP00000014951.1"/>
    </source>
</evidence>
<comment type="subunit">
    <text evidence="6">Homodimer; disulfide-linked.</text>
</comment>
<comment type="catalytic activity">
    <reaction evidence="29">
        <text>CDP + H2O = CMP + phosphate + H(+)</text>
        <dbReference type="Rhea" id="RHEA:64880"/>
        <dbReference type="ChEBI" id="CHEBI:15377"/>
        <dbReference type="ChEBI" id="CHEBI:15378"/>
        <dbReference type="ChEBI" id="CHEBI:43474"/>
        <dbReference type="ChEBI" id="CHEBI:58069"/>
        <dbReference type="ChEBI" id="CHEBI:60377"/>
    </reaction>
    <physiologicalReaction direction="left-to-right" evidence="29">
        <dbReference type="Rhea" id="RHEA:64881"/>
    </physiologicalReaction>
</comment>
<proteinExistence type="inferred from homology"/>
<keyword evidence="16" id="KW-1015">Disulfide bond</keyword>
<feature type="active site" description="Proton acceptor" evidence="43">
    <location>
        <position position="209"/>
    </location>
</feature>
<keyword evidence="11" id="KW-0106">Calcium</keyword>
<evidence type="ECO:0000256" key="21">
    <source>
        <dbReference type="ARBA" id="ARBA00042196"/>
    </source>
</evidence>
<dbReference type="PANTHER" id="PTHR11782:SF32">
    <property type="entry name" value="ECTONUCLEOSIDE TRIPHOSPHATE DIPHOSPHOHYDROLASE 1"/>
    <property type="match status" value="1"/>
</dbReference>
<evidence type="ECO:0000256" key="7">
    <source>
        <dbReference type="ARBA" id="ARBA00012148"/>
    </source>
</evidence>
<dbReference type="PROSITE" id="PS01238">
    <property type="entry name" value="GDA1_CD39_NTPASE"/>
    <property type="match status" value="1"/>
</dbReference>
<feature type="binding site" evidence="44">
    <location>
        <begin position="244"/>
        <end position="248"/>
    </location>
    <ligand>
        <name>ATP</name>
        <dbReference type="ChEBI" id="CHEBI:30616"/>
    </ligand>
</feature>
<dbReference type="GO" id="GO:0004050">
    <property type="term" value="F:apyrase activity"/>
    <property type="evidence" value="ECO:0007669"/>
    <property type="project" value="UniProtKB-EC"/>
</dbReference>
<evidence type="ECO:0000256" key="32">
    <source>
        <dbReference type="ARBA" id="ARBA00048517"/>
    </source>
</evidence>
<comment type="catalytic activity">
    <reaction evidence="25">
        <text>a ribonucleoside 5'-triphosphate + 2 H2O = a ribonucleoside 5'-phosphate + 2 phosphate + 2 H(+)</text>
        <dbReference type="Rhea" id="RHEA:36795"/>
        <dbReference type="ChEBI" id="CHEBI:15377"/>
        <dbReference type="ChEBI" id="CHEBI:15378"/>
        <dbReference type="ChEBI" id="CHEBI:43474"/>
        <dbReference type="ChEBI" id="CHEBI:58043"/>
        <dbReference type="ChEBI" id="CHEBI:61557"/>
        <dbReference type="EC" id="3.6.1.5"/>
    </reaction>
    <physiologicalReaction direction="left-to-right" evidence="25">
        <dbReference type="Rhea" id="RHEA:36796"/>
    </physiologicalReaction>
</comment>
<comment type="catalytic activity">
    <reaction evidence="28">
        <text>a ribonucleoside 5'-triphosphate + H2O = a ribonucleoside 5'-diphosphate + phosphate + H(+)</text>
        <dbReference type="Rhea" id="RHEA:23680"/>
        <dbReference type="ChEBI" id="CHEBI:15377"/>
        <dbReference type="ChEBI" id="CHEBI:15378"/>
        <dbReference type="ChEBI" id="CHEBI:43474"/>
        <dbReference type="ChEBI" id="CHEBI:57930"/>
        <dbReference type="ChEBI" id="CHEBI:61557"/>
    </reaction>
    <physiologicalReaction direction="left-to-right" evidence="28">
        <dbReference type="Rhea" id="RHEA:23681"/>
    </physiologicalReaction>
</comment>
<dbReference type="Gene3D" id="3.30.420.150">
    <property type="entry name" value="Exopolyphosphatase. Domain 2"/>
    <property type="match status" value="1"/>
</dbReference>
<evidence type="ECO:0000256" key="41">
    <source>
        <dbReference type="ARBA" id="ARBA00049502"/>
    </source>
</evidence>
<comment type="catalytic activity">
    <reaction evidence="36">
        <text>GTP + H2O = GDP + phosphate + H(+)</text>
        <dbReference type="Rhea" id="RHEA:19669"/>
        <dbReference type="ChEBI" id="CHEBI:15377"/>
        <dbReference type="ChEBI" id="CHEBI:15378"/>
        <dbReference type="ChEBI" id="CHEBI:37565"/>
        <dbReference type="ChEBI" id="CHEBI:43474"/>
        <dbReference type="ChEBI" id="CHEBI:58189"/>
    </reaction>
    <physiologicalReaction direction="left-to-right" evidence="36">
        <dbReference type="Rhea" id="RHEA:19670"/>
    </physiologicalReaction>
</comment>
<feature type="transmembrane region" description="Helical" evidence="46">
    <location>
        <begin position="52"/>
        <end position="73"/>
    </location>
</feature>
<evidence type="ECO:0000256" key="36">
    <source>
        <dbReference type="ARBA" id="ARBA00049117"/>
    </source>
</evidence>
<evidence type="ECO:0000256" key="43">
    <source>
        <dbReference type="PIRSR" id="PIRSR600407-1"/>
    </source>
</evidence>
<comment type="catalytic activity">
    <reaction evidence="42">
        <text>ADP + H2O = AMP + phosphate + H(+)</text>
        <dbReference type="Rhea" id="RHEA:61436"/>
        <dbReference type="ChEBI" id="CHEBI:15377"/>
        <dbReference type="ChEBI" id="CHEBI:15378"/>
        <dbReference type="ChEBI" id="CHEBI:43474"/>
        <dbReference type="ChEBI" id="CHEBI:456215"/>
        <dbReference type="ChEBI" id="CHEBI:456216"/>
    </reaction>
    <physiologicalReaction direction="left-to-right" evidence="42">
        <dbReference type="Rhea" id="RHEA:61437"/>
    </physiologicalReaction>
</comment>
<keyword evidence="9 44" id="KW-0547">Nucleotide-binding</keyword>
<comment type="catalytic activity">
    <reaction evidence="26">
        <text>UTP + H2O = UDP + phosphate + H(+)</text>
        <dbReference type="Rhea" id="RHEA:64900"/>
        <dbReference type="ChEBI" id="CHEBI:15377"/>
        <dbReference type="ChEBI" id="CHEBI:15378"/>
        <dbReference type="ChEBI" id="CHEBI:43474"/>
        <dbReference type="ChEBI" id="CHEBI:46398"/>
        <dbReference type="ChEBI" id="CHEBI:58223"/>
    </reaction>
    <physiologicalReaction direction="left-to-right" evidence="26">
        <dbReference type="Rhea" id="RHEA:64901"/>
    </physiologicalReaction>
</comment>
<evidence type="ECO:0000256" key="16">
    <source>
        <dbReference type="ARBA" id="ARBA00023157"/>
    </source>
</evidence>
<evidence type="ECO:0000256" key="5">
    <source>
        <dbReference type="ARBA" id="ARBA00009283"/>
    </source>
</evidence>
<comment type="catalytic activity">
    <reaction evidence="41">
        <text>UDP + H2O = UMP + phosphate + H(+)</text>
        <dbReference type="Rhea" id="RHEA:64876"/>
        <dbReference type="ChEBI" id="CHEBI:15377"/>
        <dbReference type="ChEBI" id="CHEBI:15378"/>
        <dbReference type="ChEBI" id="CHEBI:43474"/>
        <dbReference type="ChEBI" id="CHEBI:57865"/>
        <dbReference type="ChEBI" id="CHEBI:58223"/>
    </reaction>
    <physiologicalReaction direction="left-to-right" evidence="41">
        <dbReference type="Rhea" id="RHEA:64877"/>
    </physiologicalReaction>
</comment>
<comment type="similarity">
    <text evidence="5 45">Belongs to the GDA1/CD39 NTPase family.</text>
</comment>
<evidence type="ECO:0000256" key="3">
    <source>
        <dbReference type="ARBA" id="ARBA00004141"/>
    </source>
</evidence>
<dbReference type="FunFam" id="3.30.420.40:FF:000068">
    <property type="entry name" value="Ectonucleoside triphosphate diphosphohydrolase 1"/>
    <property type="match status" value="1"/>
</dbReference>
<keyword evidence="10 45" id="KW-0378">Hydrolase</keyword>
<evidence type="ECO:0000256" key="17">
    <source>
        <dbReference type="ARBA" id="ARBA00023180"/>
    </source>
</evidence>
<evidence type="ECO:0000256" key="13">
    <source>
        <dbReference type="ARBA" id="ARBA00022842"/>
    </source>
</evidence>
<evidence type="ECO:0000256" key="19">
    <source>
        <dbReference type="ARBA" id="ARBA00041335"/>
    </source>
</evidence>
<evidence type="ECO:0000256" key="42">
    <source>
        <dbReference type="ARBA" id="ARBA00049526"/>
    </source>
</evidence>
<keyword evidence="14 46" id="KW-1133">Transmembrane helix</keyword>
<evidence type="ECO:0000256" key="12">
    <source>
        <dbReference type="ARBA" id="ARBA00022840"/>
    </source>
</evidence>
<comment type="cofactor">
    <cofactor evidence="1">
        <name>Ca(2+)</name>
        <dbReference type="ChEBI" id="CHEBI:29108"/>
    </cofactor>
</comment>
<evidence type="ECO:0000256" key="15">
    <source>
        <dbReference type="ARBA" id="ARBA00023136"/>
    </source>
</evidence>
<evidence type="ECO:0000256" key="2">
    <source>
        <dbReference type="ARBA" id="ARBA00001946"/>
    </source>
</evidence>
<evidence type="ECO:0000256" key="46">
    <source>
        <dbReference type="SAM" id="Phobius"/>
    </source>
</evidence>
<comment type="subcellular location">
    <subcellularLocation>
        <location evidence="4">Membrane</location>
        <location evidence="4">Caveola</location>
    </subcellularLocation>
    <subcellularLocation>
        <location evidence="3">Membrane</location>
        <topology evidence="3">Multi-pass membrane protein</topology>
    </subcellularLocation>
</comment>
<name>W5N2U2_LEPOC</name>
<evidence type="ECO:0000256" key="1">
    <source>
        <dbReference type="ARBA" id="ARBA00001913"/>
    </source>
</evidence>
<evidence type="ECO:0000256" key="20">
    <source>
        <dbReference type="ARBA" id="ARBA00042147"/>
    </source>
</evidence>
<dbReference type="EMBL" id="AHAT01017300">
    <property type="status" value="NOT_ANNOTATED_CDS"/>
    <property type="molecule type" value="Genomic_DNA"/>
</dbReference>
<evidence type="ECO:0000256" key="44">
    <source>
        <dbReference type="PIRSR" id="PIRSR600407-2"/>
    </source>
</evidence>
<dbReference type="EMBL" id="AHAT01017298">
    <property type="status" value="NOT_ANNOTATED_CDS"/>
    <property type="molecule type" value="Genomic_DNA"/>
</dbReference>
<dbReference type="FunFam" id="3.30.420.150:FF:000002">
    <property type="entry name" value="Ectonucleoside triphosphate diphosphohydrolase 1"/>
    <property type="match status" value="1"/>
</dbReference>
<evidence type="ECO:0000256" key="28">
    <source>
        <dbReference type="ARBA" id="ARBA00047940"/>
    </source>
</evidence>
<evidence type="ECO:0000256" key="23">
    <source>
        <dbReference type="ARBA" id="ARBA00044314"/>
    </source>
</evidence>
<dbReference type="Proteomes" id="UP000018468">
    <property type="component" value="Linkage group LG5"/>
</dbReference>
<keyword evidence="48" id="KW-1185">Reference proteome</keyword>
<dbReference type="Bgee" id="ENSLOCG00000012149">
    <property type="expression patterns" value="Expressed in embryo and 13 other cell types or tissues"/>
</dbReference>
<evidence type="ECO:0000256" key="24">
    <source>
        <dbReference type="ARBA" id="ARBA00045877"/>
    </source>
</evidence>
<evidence type="ECO:0000256" key="30">
    <source>
        <dbReference type="ARBA" id="ARBA00048153"/>
    </source>
</evidence>
<feature type="transmembrane region" description="Helical" evidence="46">
    <location>
        <begin position="497"/>
        <end position="521"/>
    </location>
</feature>
<dbReference type="PANTHER" id="PTHR11782">
    <property type="entry name" value="ADENOSINE/GUANOSINE DIPHOSPHATASE"/>
    <property type="match status" value="1"/>
</dbReference>
<dbReference type="EMBL" id="AHAT01017299">
    <property type="status" value="NOT_ANNOTATED_CDS"/>
    <property type="molecule type" value="Genomic_DNA"/>
</dbReference>
<keyword evidence="17" id="KW-0325">Glycoprotein</keyword>
<evidence type="ECO:0000256" key="26">
    <source>
        <dbReference type="ARBA" id="ARBA00047358"/>
    </source>
</evidence>
<dbReference type="GO" id="GO:0005524">
    <property type="term" value="F:ATP binding"/>
    <property type="evidence" value="ECO:0007669"/>
    <property type="project" value="UniProtKB-KW"/>
</dbReference>
<evidence type="ECO:0000256" key="29">
    <source>
        <dbReference type="ARBA" id="ARBA00048136"/>
    </source>
</evidence>
<dbReference type="EC" id="3.6.1.5" evidence="7"/>
<evidence type="ECO:0000256" key="33">
    <source>
        <dbReference type="ARBA" id="ARBA00048778"/>
    </source>
</evidence>
<evidence type="ECO:0000256" key="11">
    <source>
        <dbReference type="ARBA" id="ARBA00022837"/>
    </source>
</evidence>
<reference evidence="47" key="3">
    <citation type="submission" date="2025-09" db="UniProtKB">
        <authorList>
            <consortium name="Ensembl"/>
        </authorList>
    </citation>
    <scope>IDENTIFICATION</scope>
</reference>
<comment type="catalytic activity">
    <reaction evidence="27">
        <text>ITP + 2 H2O = IMP + 2 phosphate + 2 H(+)</text>
        <dbReference type="Rhea" id="RHEA:77735"/>
        <dbReference type="ChEBI" id="CHEBI:15377"/>
        <dbReference type="ChEBI" id="CHEBI:15378"/>
        <dbReference type="ChEBI" id="CHEBI:43474"/>
        <dbReference type="ChEBI" id="CHEBI:58053"/>
        <dbReference type="ChEBI" id="CHEBI:61402"/>
    </reaction>
    <physiologicalReaction direction="left-to-right" evidence="27">
        <dbReference type="Rhea" id="RHEA:77736"/>
    </physiologicalReaction>
</comment>
<evidence type="ECO:0000256" key="8">
    <source>
        <dbReference type="ARBA" id="ARBA00022692"/>
    </source>
</evidence>
<keyword evidence="12 44" id="KW-0067">ATP-binding</keyword>
<dbReference type="Gene3D" id="3.30.420.40">
    <property type="match status" value="1"/>
</dbReference>
<evidence type="ECO:0000256" key="31">
    <source>
        <dbReference type="ARBA" id="ARBA00048279"/>
    </source>
</evidence>
<evidence type="ECO:0000256" key="22">
    <source>
        <dbReference type="ARBA" id="ARBA00044280"/>
    </source>
</evidence>
<comment type="catalytic activity">
    <reaction evidence="37">
        <text>ITP + H2O = IDP + phosphate + H(+)</text>
        <dbReference type="Rhea" id="RHEA:28330"/>
        <dbReference type="ChEBI" id="CHEBI:15377"/>
        <dbReference type="ChEBI" id="CHEBI:15378"/>
        <dbReference type="ChEBI" id="CHEBI:43474"/>
        <dbReference type="ChEBI" id="CHEBI:58280"/>
        <dbReference type="ChEBI" id="CHEBI:61402"/>
    </reaction>
    <physiologicalReaction direction="left-to-right" evidence="37">
        <dbReference type="Rhea" id="RHEA:28331"/>
    </physiologicalReaction>
</comment>
<keyword evidence="8 46" id="KW-0812">Transmembrane</keyword>
<comment type="catalytic activity">
    <reaction evidence="34">
        <text>a ribonucleoside 5'-diphosphate + H2O = a ribonucleoside 5'-phosphate + phosphate + H(+)</text>
        <dbReference type="Rhea" id="RHEA:36799"/>
        <dbReference type="ChEBI" id="CHEBI:15377"/>
        <dbReference type="ChEBI" id="CHEBI:15378"/>
        <dbReference type="ChEBI" id="CHEBI:43474"/>
        <dbReference type="ChEBI" id="CHEBI:57930"/>
        <dbReference type="ChEBI" id="CHEBI:58043"/>
    </reaction>
    <physiologicalReaction direction="left-to-right" evidence="34">
        <dbReference type="Rhea" id="RHEA:36800"/>
    </physiologicalReaction>
</comment>
<evidence type="ECO:0000256" key="18">
    <source>
        <dbReference type="ARBA" id="ARBA00039600"/>
    </source>
</evidence>
<evidence type="ECO:0000256" key="40">
    <source>
        <dbReference type="ARBA" id="ARBA00049373"/>
    </source>
</evidence>
<dbReference type="GeneTree" id="ENSGT00940000167706"/>
<dbReference type="Ensembl" id="ENSLOCT00000014980.1">
    <property type="protein sequence ID" value="ENSLOCP00000014951.1"/>
    <property type="gene ID" value="ENSLOCG00000012149.1"/>
</dbReference>
<evidence type="ECO:0000256" key="38">
    <source>
        <dbReference type="ARBA" id="ARBA00049315"/>
    </source>
</evidence>
<protein>
    <recommendedName>
        <fullName evidence="18">Ectonucleoside triphosphate diphosphohydrolase 1</fullName>
        <ecNumber evidence="7">3.6.1.5</ecNumber>
    </recommendedName>
    <alternativeName>
        <fullName evidence="23">ATP diphosphohydrolase</fullName>
    </alternativeName>
    <alternativeName>
        <fullName evidence="20">Ecto-ATP diphosphohydrolase 1</fullName>
    </alternativeName>
    <alternativeName>
        <fullName evidence="21">Ecto-apyrase</fullName>
    </alternativeName>
    <alternativeName>
        <fullName evidence="19">Lymphoid cell activation antigen</fullName>
    </alternativeName>
    <alternativeName>
        <fullName evidence="22">Nucleoside triphosphate diphosphohydrolase 1</fullName>
    </alternativeName>
</protein>
<evidence type="ECO:0000256" key="4">
    <source>
        <dbReference type="ARBA" id="ARBA00004345"/>
    </source>
</evidence>
<dbReference type="Pfam" id="PF01150">
    <property type="entry name" value="GDA1_CD39"/>
    <property type="match status" value="1"/>
</dbReference>
<dbReference type="AlphaFoldDB" id="W5N2U2"/>
<keyword evidence="13" id="KW-0460">Magnesium</keyword>
<comment type="catalytic activity">
    <reaction evidence="40">
        <text>CTP + 2 H2O = CMP + 2 phosphate + 2 H(+)</text>
        <dbReference type="Rhea" id="RHEA:64908"/>
        <dbReference type="ChEBI" id="CHEBI:15377"/>
        <dbReference type="ChEBI" id="CHEBI:15378"/>
        <dbReference type="ChEBI" id="CHEBI:37563"/>
        <dbReference type="ChEBI" id="CHEBI:43474"/>
        <dbReference type="ChEBI" id="CHEBI:60377"/>
    </reaction>
    <physiologicalReaction direction="left-to-right" evidence="40">
        <dbReference type="Rhea" id="RHEA:64909"/>
    </physiologicalReaction>
</comment>
<comment type="catalytic activity">
    <reaction evidence="30">
        <text>GDP + H2O = GMP + phosphate + H(+)</text>
        <dbReference type="Rhea" id="RHEA:22156"/>
        <dbReference type="ChEBI" id="CHEBI:15377"/>
        <dbReference type="ChEBI" id="CHEBI:15378"/>
        <dbReference type="ChEBI" id="CHEBI:43474"/>
        <dbReference type="ChEBI" id="CHEBI:58115"/>
        <dbReference type="ChEBI" id="CHEBI:58189"/>
    </reaction>
    <physiologicalReaction direction="left-to-right" evidence="30">
        <dbReference type="Rhea" id="RHEA:22157"/>
    </physiologicalReaction>
</comment>
<comment type="function">
    <text evidence="24">Catalyzes the hydrolysis of both di- and triphosphate nucleotides (NDPs and NTPs) and hydrolyze NTPs to nucleotide monophosphates (NMPs) in two distinct successive phosphate-releasing steps, with NDPs as intermediates and participates in the regulation of extracellular levels of nucleotides. By hydrolyzing proinflammatory ATP and platelet-activating ADP to AMP, it blocks platelet aggregation and supports blood flow.</text>
</comment>
<evidence type="ECO:0000256" key="45">
    <source>
        <dbReference type="RuleBase" id="RU003833"/>
    </source>
</evidence>
<comment type="cofactor">
    <cofactor evidence="2">
        <name>Mg(2+)</name>
        <dbReference type="ChEBI" id="CHEBI:18420"/>
    </cofactor>
</comment>
<evidence type="ECO:0000256" key="34">
    <source>
        <dbReference type="ARBA" id="ARBA00048790"/>
    </source>
</evidence>
<dbReference type="HOGENOM" id="CLU_010246_2_3_1"/>
<evidence type="ECO:0000256" key="9">
    <source>
        <dbReference type="ARBA" id="ARBA00022741"/>
    </source>
</evidence>
<evidence type="ECO:0000256" key="39">
    <source>
        <dbReference type="ARBA" id="ARBA00049333"/>
    </source>
</evidence>
<evidence type="ECO:0000256" key="27">
    <source>
        <dbReference type="ARBA" id="ARBA00047627"/>
    </source>
</evidence>
<accession>W5N2U2</accession>
<comment type="catalytic activity">
    <reaction evidence="33">
        <text>ATP + H2O = ADP + phosphate + H(+)</text>
        <dbReference type="Rhea" id="RHEA:13065"/>
        <dbReference type="ChEBI" id="CHEBI:15377"/>
        <dbReference type="ChEBI" id="CHEBI:15378"/>
        <dbReference type="ChEBI" id="CHEBI:30616"/>
        <dbReference type="ChEBI" id="CHEBI:43474"/>
        <dbReference type="ChEBI" id="CHEBI:456216"/>
    </reaction>
    <physiologicalReaction direction="left-to-right" evidence="33">
        <dbReference type="Rhea" id="RHEA:13066"/>
    </physiologicalReaction>
</comment>
<evidence type="ECO:0000313" key="48">
    <source>
        <dbReference type="Proteomes" id="UP000018468"/>
    </source>
</evidence>
<sequence length="533" mass="60092">MSKLMDLDFRDVTFNPDTAHTKLEVSHDKLEVCWSKLPFPQEMKKNPWHSPWVIALAVLIALGIIALVTTAVVQNKPLPKKFKYGIVLDAGSSHTSLYIYEWPAEKQNDTGVVKQLHVCHVKGPGISSYSTDPKRAGASLQECMNEAKVKIPERRHNETPVYLGATAGMRLLRKENSSASDKVLSSVAKSLQSYPFQYHGARIITGQEEGAYGWITVNYLSEKFKQAWQFFQTPSTMGALDLGGASTQITFVPHEEVVSKDNALDFRLYGNDYKVYTHSFLCYGKDQALKVVLAEQLQENDEDVLVNPCFNKGYTKNMSLSSIYSSPCVSTRRNSSYFFHRGTGNTTQCRESIRKIFNFTGCPWPRCSFNGIYQPQLQGSFGAFSAFYFVMNFLNLTTTTLEVAKEKLAAYCSLSWKDVKQNYPKIKDKYLEEYCFSGTYILTLLEEGYNFTSENWNNIEFIKKIGDSDAGWTLGYMLNLTNLIPAESPAVPPLPHAGYVAMMVLFSLLLVVLFVIGYKCFGRPSCTSQKYTI</sequence>
<reference evidence="47" key="2">
    <citation type="submission" date="2025-08" db="UniProtKB">
        <authorList>
            <consortium name="Ensembl"/>
        </authorList>
    </citation>
    <scope>IDENTIFICATION</scope>
</reference>
<evidence type="ECO:0000256" key="35">
    <source>
        <dbReference type="ARBA" id="ARBA00049104"/>
    </source>
</evidence>
<comment type="catalytic activity">
    <reaction evidence="35">
        <text>CTP + H2O = CDP + phosphate + H(+)</text>
        <dbReference type="Rhea" id="RHEA:29387"/>
        <dbReference type="ChEBI" id="CHEBI:15377"/>
        <dbReference type="ChEBI" id="CHEBI:15378"/>
        <dbReference type="ChEBI" id="CHEBI:37563"/>
        <dbReference type="ChEBI" id="CHEBI:43474"/>
        <dbReference type="ChEBI" id="CHEBI:58069"/>
    </reaction>
    <physiologicalReaction direction="left-to-right" evidence="35">
        <dbReference type="Rhea" id="RHEA:29388"/>
    </physiologicalReaction>
</comment>
<comment type="catalytic activity">
    <reaction evidence="32">
        <text>ATP + 2 H2O = AMP + 2 phosphate + 2 H(+)</text>
        <dbReference type="Rhea" id="RHEA:20988"/>
        <dbReference type="ChEBI" id="CHEBI:15377"/>
        <dbReference type="ChEBI" id="CHEBI:15378"/>
        <dbReference type="ChEBI" id="CHEBI:30616"/>
        <dbReference type="ChEBI" id="CHEBI:43474"/>
        <dbReference type="ChEBI" id="CHEBI:456215"/>
    </reaction>
    <physiologicalReaction direction="left-to-right" evidence="32">
        <dbReference type="Rhea" id="RHEA:20989"/>
    </physiologicalReaction>
</comment>
<reference evidence="48" key="1">
    <citation type="submission" date="2011-12" db="EMBL/GenBank/DDBJ databases">
        <title>The Draft Genome of Lepisosteus oculatus.</title>
        <authorList>
            <consortium name="The Broad Institute Genome Assembly &amp; Analysis Group"/>
            <consortium name="Computational R&amp;D Group"/>
            <consortium name="and Sequencing Platform"/>
            <person name="Di Palma F."/>
            <person name="Alfoldi J."/>
            <person name="Johnson J."/>
            <person name="Berlin A."/>
            <person name="Gnerre S."/>
            <person name="Jaffe D."/>
            <person name="MacCallum I."/>
            <person name="Young S."/>
            <person name="Walker B.J."/>
            <person name="Lander E.S."/>
            <person name="Lindblad-Toh K."/>
        </authorList>
    </citation>
    <scope>NUCLEOTIDE SEQUENCE [LARGE SCALE GENOMIC DNA]</scope>
</reference>
<evidence type="ECO:0000256" key="10">
    <source>
        <dbReference type="ARBA" id="ARBA00022801"/>
    </source>
</evidence>
<evidence type="ECO:0000256" key="37">
    <source>
        <dbReference type="ARBA" id="ARBA00049189"/>
    </source>
</evidence>
<evidence type="ECO:0000256" key="6">
    <source>
        <dbReference type="ARBA" id="ARBA00011748"/>
    </source>
</evidence>